<dbReference type="AlphaFoldDB" id="A0A6D0HFK3"/>
<organism evidence="2 3">
    <name type="scientific">Escherichia coli</name>
    <dbReference type="NCBI Taxonomy" id="562"/>
    <lineage>
        <taxon>Bacteria</taxon>
        <taxon>Pseudomonadati</taxon>
        <taxon>Pseudomonadota</taxon>
        <taxon>Gammaproteobacteria</taxon>
        <taxon>Enterobacterales</taxon>
        <taxon>Enterobacteriaceae</taxon>
        <taxon>Escherichia</taxon>
    </lineage>
</organism>
<gene>
    <name evidence="2" type="ORF">GP711_13205</name>
</gene>
<keyword evidence="1" id="KW-0732">Signal</keyword>
<evidence type="ECO:0000313" key="2">
    <source>
        <dbReference type="EMBL" id="KAE9731624.1"/>
    </source>
</evidence>
<proteinExistence type="predicted"/>
<evidence type="ECO:0000313" key="3">
    <source>
        <dbReference type="Proteomes" id="UP000437875"/>
    </source>
</evidence>
<feature type="chain" id="PRO_5043213722" evidence="1">
    <location>
        <begin position="22"/>
        <end position="412"/>
    </location>
</feature>
<accession>A0A6D0HFK3</accession>
<feature type="signal peptide" evidence="1">
    <location>
        <begin position="1"/>
        <end position="21"/>
    </location>
</feature>
<protein>
    <submittedName>
        <fullName evidence="2">Uncharacterized protein</fullName>
    </submittedName>
</protein>
<reference evidence="2 3" key="1">
    <citation type="submission" date="2019-10" db="EMBL/GenBank/DDBJ databases">
        <title>Antimicrobial-resistant enteric bacteria are widely distributed amongst people, animals and the environment in northern Tanzania.</title>
        <authorList>
            <person name="Subbiah M."/>
            <person name="Call D.R."/>
        </authorList>
    </citation>
    <scope>NUCLEOTIDE SEQUENCE [LARGE SCALE GENOMIC DNA]</scope>
    <source>
        <strain evidence="2 3">TzEc067</strain>
    </source>
</reference>
<dbReference type="EMBL" id="WSGM01000006">
    <property type="protein sequence ID" value="KAE9731624.1"/>
    <property type="molecule type" value="Genomic_DNA"/>
</dbReference>
<dbReference type="RefSeq" id="WP_137496350.1">
    <property type="nucleotide sequence ID" value="NZ_BFQB01000005.1"/>
</dbReference>
<comment type="caution">
    <text evidence="2">The sequence shown here is derived from an EMBL/GenBank/DDBJ whole genome shotgun (WGS) entry which is preliminary data.</text>
</comment>
<evidence type="ECO:0000256" key="1">
    <source>
        <dbReference type="SAM" id="SignalP"/>
    </source>
</evidence>
<name>A0A6D0HFK3_ECOLX</name>
<dbReference type="Proteomes" id="UP000437875">
    <property type="component" value="Unassembled WGS sequence"/>
</dbReference>
<sequence length="412" mass="47031">MRRIISLFYIVLALSTANCLAAKSQTLHFMFGISELYSPVLSDKENKAVLDSLTKGAIVTATYRHTTRVFRWFSTIDGVATIPDPGYKYTSTEDHREFSLTLEPDNRYIMGADIPTSLEGDYVLSGLYVQLSPDVFYQQPSYLSAIKNLSEKDLKSERELRSSPSFEYLVHLDNTKKENPIEEQQGCLFVSTPYGYPDTSIPVVTQVGTRLFNANFTYVMHQTCPLINAKNDEHSTLSPGHLPPARIAAAQANIDYVTTENITRKWGLLPVTKEMTRWYQRNTEGVYASWNKFGSFESFSIRVRWDTAYPEAKRLPIRTETWYFYNKDLVKYNGSIYYSPSDKAKSMSADETVYFYGGKNVYTESQQENCDAKGCQNALADIKQHSTQSHEELQQEAERYMLLPLIPAKDDD</sequence>